<reference evidence="3 4" key="1">
    <citation type="submission" date="2016-07" db="EMBL/GenBank/DDBJ databases">
        <title>Pervasive Adenine N6-methylation of Active Genes in Fungi.</title>
        <authorList>
            <consortium name="DOE Joint Genome Institute"/>
            <person name="Mondo S.J."/>
            <person name="Dannebaum R.O."/>
            <person name="Kuo R.C."/>
            <person name="Labutti K."/>
            <person name="Haridas S."/>
            <person name="Kuo A."/>
            <person name="Salamov A."/>
            <person name="Ahrendt S.R."/>
            <person name="Lipzen A."/>
            <person name="Sullivan W."/>
            <person name="Andreopoulos W.B."/>
            <person name="Clum A."/>
            <person name="Lindquist E."/>
            <person name="Daum C."/>
            <person name="Ramamoorthy G.K."/>
            <person name="Gryganskyi A."/>
            <person name="Culley D."/>
            <person name="Magnuson J.K."/>
            <person name="James T.Y."/>
            <person name="O'Malley M.A."/>
            <person name="Stajich J.E."/>
            <person name="Spatafora J.W."/>
            <person name="Visel A."/>
            <person name="Grigoriev I.V."/>
        </authorList>
    </citation>
    <scope>NUCLEOTIDE SEQUENCE [LARGE SCALE GENOMIC DNA]</scope>
    <source>
        <strain evidence="3 4">12-1054</strain>
    </source>
</reference>
<feature type="region of interest" description="Disordered" evidence="2">
    <location>
        <begin position="664"/>
        <end position="683"/>
    </location>
</feature>
<dbReference type="InterPro" id="IPR051726">
    <property type="entry name" value="Chitin_Synth_Reg"/>
</dbReference>
<feature type="region of interest" description="Disordered" evidence="2">
    <location>
        <begin position="579"/>
        <end position="623"/>
    </location>
</feature>
<feature type="region of interest" description="Disordered" evidence="2">
    <location>
        <begin position="75"/>
        <end position="138"/>
    </location>
</feature>
<dbReference type="RefSeq" id="XP_040723834.1">
    <property type="nucleotide sequence ID" value="XM_040869737.1"/>
</dbReference>
<proteinExistence type="predicted"/>
<keyword evidence="4" id="KW-1185">Reference proteome</keyword>
<feature type="compositionally biased region" description="Polar residues" evidence="2">
    <location>
        <begin position="586"/>
        <end position="599"/>
    </location>
</feature>
<evidence type="ECO:0000313" key="4">
    <source>
        <dbReference type="Proteomes" id="UP000193685"/>
    </source>
</evidence>
<gene>
    <name evidence="3" type="ORF">BCR37DRAFT_381647</name>
</gene>
<feature type="compositionally biased region" description="Low complexity" evidence="2">
    <location>
        <begin position="607"/>
        <end position="616"/>
    </location>
</feature>
<dbReference type="SUPFAM" id="SSF81901">
    <property type="entry name" value="HCP-like"/>
    <property type="match status" value="2"/>
</dbReference>
<dbReference type="Proteomes" id="UP000193685">
    <property type="component" value="Unassembled WGS sequence"/>
</dbReference>
<evidence type="ECO:0008006" key="5">
    <source>
        <dbReference type="Google" id="ProtNLM"/>
    </source>
</evidence>
<dbReference type="STRING" id="56484.A0A1Y2F6F5"/>
<dbReference type="AlphaFoldDB" id="A0A1Y2F6F5"/>
<dbReference type="InterPro" id="IPR006597">
    <property type="entry name" value="Sel1-like"/>
</dbReference>
<accession>A0A1Y2F6F5</accession>
<dbReference type="GeneID" id="63786336"/>
<name>A0A1Y2F6F5_PROLT</name>
<dbReference type="OrthoDB" id="4095816at2759"/>
<dbReference type="PANTHER" id="PTHR46430">
    <property type="entry name" value="PROTEIN SKT5-RELATED"/>
    <property type="match status" value="1"/>
</dbReference>
<evidence type="ECO:0000313" key="3">
    <source>
        <dbReference type="EMBL" id="ORY79463.1"/>
    </source>
</evidence>
<feature type="region of interest" description="Disordered" evidence="2">
    <location>
        <begin position="635"/>
        <end position="655"/>
    </location>
</feature>
<sequence>MSSENMPTEAPAPRTPVYANWATSPLLPRKSPDRFNRRLALGHKTTQSLNIPRVTDVAATLEALLKPIKPTTLTIDTQNTAHPAVLSPKPKRPQDLTRTLEASPPPQTRQEQAPQQAWKLDSPKGKRHVRGARSMSPQRTQQLFNPQDFVTASEHDALHQRRPIAMPVPSVEAVLEELQTFALTDPLFVSTETVHVPSEEEAIQLLINSKQVAMNGEVNPKVTWAEQVLRLTDRHRLRQATLTGNPTAPLPLLLYELEQEALDAVKSATSQHATFLLGLLHEFGKNGVSLDRQEAFRRFKQAAAEGYPRADYRLGMQFEKVGDMQRACACYERGAARDDAACLYRLGMMLIFGQHGYTLDKEKGVSCLHLSALGADTDAPLGALVFGLLLAKETKFKIDSSILQPDEGEALAFIQKAAKLGSPGAQVRLGKAYERNELGLPFSPRLSLHYHQLGALGGDPEADLALSKWYLAGSDDGAVMKDEGKAFLHSKLAAMRGLPAAEFGLGYLYEIGVGCSADLLEARMWYARAAGHGDADAVARLESLSRQRTLSRRDHDRNIAVQITARHATLKLNSQAAAERRRQRSMMPSTSALQVSDISSGVRLQHRSTPSLLSPPRRAPPIPQLTQTEIADCLAPPRSPQRHQASTPLSPTKLGRLLETPPLHRRGQSWAPQGSPVLPSDTATSRASPFYVALSTSPRQANQGHAHAQSLVGPVYPPLAEEGFLQTTPPVDRRTHAAVTSWNLSARALEQVVQIPHGPEESPVTAPASEVGSTLEAVMAARGSPRPESSVSNIIPREDRPSTGLLGDEAMPARRGFALSDVGATPDSPGLQQQQSLSVMSSSPATAAAGVKRGGPATFEEMGIPLENKKDADCIVM</sequence>
<feature type="region of interest" description="Disordered" evidence="2">
    <location>
        <begin position="1"/>
        <end position="32"/>
    </location>
</feature>
<organism evidence="3 4">
    <name type="scientific">Protomyces lactucae-debilis</name>
    <dbReference type="NCBI Taxonomy" id="2754530"/>
    <lineage>
        <taxon>Eukaryota</taxon>
        <taxon>Fungi</taxon>
        <taxon>Dikarya</taxon>
        <taxon>Ascomycota</taxon>
        <taxon>Taphrinomycotina</taxon>
        <taxon>Taphrinomycetes</taxon>
        <taxon>Taphrinales</taxon>
        <taxon>Protomycetaceae</taxon>
        <taxon>Protomyces</taxon>
    </lineage>
</organism>
<keyword evidence="1" id="KW-0677">Repeat</keyword>
<comment type="caution">
    <text evidence="3">The sequence shown here is derived from an EMBL/GenBank/DDBJ whole genome shotgun (WGS) entry which is preliminary data.</text>
</comment>
<dbReference type="PANTHER" id="PTHR46430:SF2">
    <property type="entry name" value="CHITIN SYNTHASE REGULATORY FACTOR 4"/>
    <property type="match status" value="1"/>
</dbReference>
<dbReference type="SMART" id="SM00671">
    <property type="entry name" value="SEL1"/>
    <property type="match status" value="6"/>
</dbReference>
<evidence type="ECO:0000256" key="2">
    <source>
        <dbReference type="SAM" id="MobiDB-lite"/>
    </source>
</evidence>
<dbReference type="InterPro" id="IPR011990">
    <property type="entry name" value="TPR-like_helical_dom_sf"/>
</dbReference>
<feature type="region of interest" description="Disordered" evidence="2">
    <location>
        <begin position="783"/>
        <end position="808"/>
    </location>
</feature>
<dbReference type="Pfam" id="PF08238">
    <property type="entry name" value="Sel1"/>
    <property type="match status" value="7"/>
</dbReference>
<dbReference type="EMBL" id="MCFI01000015">
    <property type="protein sequence ID" value="ORY79463.1"/>
    <property type="molecule type" value="Genomic_DNA"/>
</dbReference>
<protein>
    <recommendedName>
        <fullName evidence="5">HCP-like protein</fullName>
    </recommendedName>
</protein>
<dbReference type="Gene3D" id="1.25.40.10">
    <property type="entry name" value="Tetratricopeptide repeat domain"/>
    <property type="match status" value="2"/>
</dbReference>
<evidence type="ECO:0000256" key="1">
    <source>
        <dbReference type="ARBA" id="ARBA00022737"/>
    </source>
</evidence>